<gene>
    <name evidence="1" type="ORF">RhiirA5_427880</name>
</gene>
<evidence type="ECO:0000313" key="2">
    <source>
        <dbReference type="Proteomes" id="UP000232722"/>
    </source>
</evidence>
<reference evidence="1 2" key="1">
    <citation type="submission" date="2016-04" db="EMBL/GenBank/DDBJ databases">
        <title>Genome analyses suggest a sexual origin of heterokaryosis in a supposedly ancient asexual fungus.</title>
        <authorList>
            <person name="Ropars J."/>
            <person name="Sedzielewska K."/>
            <person name="Noel J."/>
            <person name="Charron P."/>
            <person name="Farinelli L."/>
            <person name="Marton T."/>
            <person name="Kruger M."/>
            <person name="Pelin A."/>
            <person name="Brachmann A."/>
            <person name="Corradi N."/>
        </authorList>
    </citation>
    <scope>NUCLEOTIDE SEQUENCE [LARGE SCALE GENOMIC DNA]</scope>
    <source>
        <strain evidence="1 2">A5</strain>
    </source>
</reference>
<organism evidence="1 2">
    <name type="scientific">Rhizophagus irregularis</name>
    <dbReference type="NCBI Taxonomy" id="588596"/>
    <lineage>
        <taxon>Eukaryota</taxon>
        <taxon>Fungi</taxon>
        <taxon>Fungi incertae sedis</taxon>
        <taxon>Mucoromycota</taxon>
        <taxon>Glomeromycotina</taxon>
        <taxon>Glomeromycetes</taxon>
        <taxon>Glomerales</taxon>
        <taxon>Glomeraceae</taxon>
        <taxon>Rhizophagus</taxon>
    </lineage>
</organism>
<dbReference type="EMBL" id="LLXJ01001815">
    <property type="protein sequence ID" value="PKC00642.1"/>
    <property type="molecule type" value="Genomic_DNA"/>
</dbReference>
<dbReference type="AlphaFoldDB" id="A0A2N0P1E3"/>
<accession>A0A2N0P1E3</accession>
<sequence>MINLAKERKYVIQQAKDEIFSMCENLKKEKVTDKQLLYLINMVIIPRIEYHTQLTFLSKQDCNDIISFRKLFKMNQTALINRCLAPISCLFIKIILKLIKIKF</sequence>
<dbReference type="Proteomes" id="UP000232722">
    <property type="component" value="Unassembled WGS sequence"/>
</dbReference>
<protein>
    <submittedName>
        <fullName evidence="1">Uncharacterized protein</fullName>
    </submittedName>
</protein>
<name>A0A2N0P1E3_9GLOM</name>
<reference evidence="1 2" key="2">
    <citation type="submission" date="2017-09" db="EMBL/GenBank/DDBJ databases">
        <title>Extensive intraspecific genome diversity in a model arbuscular mycorrhizal fungus.</title>
        <authorList>
            <person name="Chen E.C."/>
            <person name="Morin E."/>
            <person name="Beaudet D."/>
            <person name="Noel J."/>
            <person name="Ndikumana S."/>
            <person name="Charron P."/>
            <person name="St-Onge C."/>
            <person name="Giorgi J."/>
            <person name="Grigoriev I.V."/>
            <person name="Roux C."/>
            <person name="Martin F.M."/>
            <person name="Corradi N."/>
        </authorList>
    </citation>
    <scope>NUCLEOTIDE SEQUENCE [LARGE SCALE GENOMIC DNA]</scope>
    <source>
        <strain evidence="1 2">A5</strain>
    </source>
</reference>
<proteinExistence type="predicted"/>
<evidence type="ECO:0000313" key="1">
    <source>
        <dbReference type="EMBL" id="PKC00642.1"/>
    </source>
</evidence>
<comment type="caution">
    <text evidence="1">The sequence shown here is derived from an EMBL/GenBank/DDBJ whole genome shotgun (WGS) entry which is preliminary data.</text>
</comment>